<dbReference type="PANTHER" id="PTHR11370:SF4">
    <property type="entry name" value="DNA-REPAIR PROTEIN XRCC1 N-TERMINAL DOMAIN-CONTAINING PROTEIN"/>
    <property type="match status" value="1"/>
</dbReference>
<dbReference type="PANTHER" id="PTHR11370">
    <property type="entry name" value="DNA-REPAIR PROTEIN XRCC1"/>
    <property type="match status" value="1"/>
</dbReference>
<dbReference type="GeneID" id="106174323"/>
<dbReference type="InterPro" id="IPR002706">
    <property type="entry name" value="Xrcc1_N"/>
</dbReference>
<feature type="compositionally biased region" description="Polar residues" evidence="1">
    <location>
        <begin position="157"/>
        <end position="169"/>
    </location>
</feature>
<dbReference type="SUPFAM" id="SSF49785">
    <property type="entry name" value="Galactose-binding domain-like"/>
    <property type="match status" value="1"/>
</dbReference>
<dbReference type="GO" id="GO:0003684">
    <property type="term" value="F:damaged DNA binding"/>
    <property type="evidence" value="ECO:0007669"/>
    <property type="project" value="InterPro"/>
</dbReference>
<dbReference type="GO" id="GO:0005634">
    <property type="term" value="C:nucleus"/>
    <property type="evidence" value="ECO:0007669"/>
    <property type="project" value="InterPro"/>
</dbReference>
<feature type="region of interest" description="Disordered" evidence="1">
    <location>
        <begin position="145"/>
        <end position="186"/>
    </location>
</feature>
<dbReference type="InterPro" id="IPR008979">
    <property type="entry name" value="Galactose-bd-like_sf"/>
</dbReference>
<evidence type="ECO:0000313" key="3">
    <source>
        <dbReference type="Proteomes" id="UP000085678"/>
    </source>
</evidence>
<dbReference type="KEGG" id="lak:106174323"/>
<feature type="region of interest" description="Disordered" evidence="1">
    <location>
        <begin position="331"/>
        <end position="400"/>
    </location>
</feature>
<dbReference type="GO" id="GO:0000012">
    <property type="term" value="P:single strand break repair"/>
    <property type="evidence" value="ECO:0007669"/>
    <property type="project" value="InterPro"/>
</dbReference>
<dbReference type="Gene3D" id="2.60.120.260">
    <property type="entry name" value="Galactose-binding domain-like"/>
    <property type="match status" value="1"/>
</dbReference>
<feature type="compositionally biased region" description="Polar residues" evidence="1">
    <location>
        <begin position="374"/>
        <end position="395"/>
    </location>
</feature>
<dbReference type="GO" id="GO:0006284">
    <property type="term" value="P:base-excision repair"/>
    <property type="evidence" value="ECO:0007669"/>
    <property type="project" value="TreeGrafter"/>
</dbReference>
<dbReference type="FunFam" id="2.60.120.260:FF:000025">
    <property type="entry name" value="DNA repair protein XRCC1 isoform X1"/>
    <property type="match status" value="1"/>
</dbReference>
<proteinExistence type="predicted"/>
<accession>A0A1S3JMV5</accession>
<organism evidence="3 4">
    <name type="scientific">Lingula anatina</name>
    <name type="common">Brachiopod</name>
    <name type="synonym">Lingula unguis</name>
    <dbReference type="NCBI Taxonomy" id="7574"/>
    <lineage>
        <taxon>Eukaryota</taxon>
        <taxon>Metazoa</taxon>
        <taxon>Spiralia</taxon>
        <taxon>Lophotrochozoa</taxon>
        <taxon>Brachiopoda</taxon>
        <taxon>Linguliformea</taxon>
        <taxon>Lingulata</taxon>
        <taxon>Lingulida</taxon>
        <taxon>Linguloidea</taxon>
        <taxon>Lingulidae</taxon>
        <taxon>Lingula</taxon>
    </lineage>
</organism>
<feature type="compositionally biased region" description="Basic and acidic residues" evidence="1">
    <location>
        <begin position="346"/>
        <end position="372"/>
    </location>
</feature>
<name>A0A1S3JMV5_LINAN</name>
<feature type="compositionally biased region" description="Polar residues" evidence="1">
    <location>
        <begin position="176"/>
        <end position="186"/>
    </location>
</feature>
<dbReference type="Proteomes" id="UP000085678">
    <property type="component" value="Unplaced"/>
</dbReference>
<dbReference type="OrthoDB" id="25840at2759"/>
<dbReference type="InParanoid" id="A0A1S3JMV5"/>
<dbReference type="RefSeq" id="XP_013411279.1">
    <property type="nucleotide sequence ID" value="XM_013555825.1"/>
</dbReference>
<feature type="region of interest" description="Disordered" evidence="1">
    <location>
        <begin position="459"/>
        <end position="499"/>
    </location>
</feature>
<evidence type="ECO:0000259" key="2">
    <source>
        <dbReference type="Pfam" id="PF01834"/>
    </source>
</evidence>
<dbReference type="STRING" id="7574.A0A1S3JMV5"/>
<sequence length="537" mass="60355">MGDEKHPVENLLCGEVQNKKWLCSQSDRKGHIEATIQLEQLTQITHIDIGSYGCFTVSVQVGLSTWPQDRPYQTLIPAFIFMSLADSKLGKNKVKAQMFNKDEHFDKDVSCQKWDRVKILCSQPFKKESQFGLMFLRILAASSEQTNENKEPLSPPCNKSQGRNLSFRTPQDHKTSQNSSPAWKSASQIKKHFFGDKKAKDEKEEHLKNRLVTIASTSSNGPSPRDALPRTAQLVLKASTNLPHYSVKRSTLMKNNSSEEPVLKKSRLTFVDEVKTFLREVNFDVIDMDTLTFADLRHQMEKLKCRKLCKEEKRLFLDMAQAFITEMDCDEKDKKSQETSHSPHCSRSENVEGETRNPTTDHEGHIVNHKPDMSSLSYPSSASERNVTVPQSTKGKGSKRLVYDRKHSVQTVPDGTRVDLKSTNTYSASDNIQDTTECPICGDTFSRDEIEHHAAMCGEVSSFPSSPSQSPPWMEYSQSSQSQSSLAQQTQSSPFSSNGNVEKVSCPICGAGFSVLEIEEHADSCVQMQTQGFSVVY</sequence>
<reference evidence="4" key="1">
    <citation type="submission" date="2025-08" db="UniProtKB">
        <authorList>
            <consortium name="RefSeq"/>
        </authorList>
    </citation>
    <scope>IDENTIFICATION</scope>
    <source>
        <tissue evidence="4">Gonads</tissue>
    </source>
</reference>
<gene>
    <name evidence="4" type="primary">LOC106174323</name>
</gene>
<protein>
    <submittedName>
        <fullName evidence="4">Uncharacterized protein LOC106174323</fullName>
    </submittedName>
</protein>
<feature type="compositionally biased region" description="Low complexity" evidence="1">
    <location>
        <begin position="461"/>
        <end position="493"/>
    </location>
</feature>
<dbReference type="Pfam" id="PF01834">
    <property type="entry name" value="XRCC1_N"/>
    <property type="match status" value="1"/>
</dbReference>
<evidence type="ECO:0000313" key="4">
    <source>
        <dbReference type="RefSeq" id="XP_013411279.1"/>
    </source>
</evidence>
<feature type="domain" description="DNA-repair protein Xrcc1 N-terminal" evidence="2">
    <location>
        <begin position="3"/>
        <end position="138"/>
    </location>
</feature>
<keyword evidence="3" id="KW-1185">Reference proteome</keyword>
<dbReference type="AlphaFoldDB" id="A0A1S3JMV5"/>
<evidence type="ECO:0000256" key="1">
    <source>
        <dbReference type="SAM" id="MobiDB-lite"/>
    </source>
</evidence>